<dbReference type="InterPro" id="IPR013324">
    <property type="entry name" value="RNA_pol_sigma_r3/r4-like"/>
</dbReference>
<dbReference type="OrthoDB" id="7448890at2"/>
<proteinExistence type="predicted"/>
<dbReference type="Gene3D" id="1.10.10.10">
    <property type="entry name" value="Winged helix-like DNA-binding domain superfamily/Winged helix DNA-binding domain"/>
    <property type="match status" value="1"/>
</dbReference>
<dbReference type="STRING" id="1515612.SKP52_21795"/>
<evidence type="ECO:0008006" key="3">
    <source>
        <dbReference type="Google" id="ProtNLM"/>
    </source>
</evidence>
<dbReference type="SUPFAM" id="SSF88659">
    <property type="entry name" value="Sigma3 and sigma4 domains of RNA polymerase sigma factors"/>
    <property type="match status" value="1"/>
</dbReference>
<name>A0A0A7PT47_9SPHN</name>
<organism evidence="1 2">
    <name type="scientific">Sphingopyxis fribergensis</name>
    <dbReference type="NCBI Taxonomy" id="1515612"/>
    <lineage>
        <taxon>Bacteria</taxon>
        <taxon>Pseudomonadati</taxon>
        <taxon>Pseudomonadota</taxon>
        <taxon>Alphaproteobacteria</taxon>
        <taxon>Sphingomonadales</taxon>
        <taxon>Sphingomonadaceae</taxon>
        <taxon>Sphingopyxis</taxon>
    </lineage>
</organism>
<accession>A0A0A7PT47</accession>
<evidence type="ECO:0000313" key="1">
    <source>
        <dbReference type="EMBL" id="AJA11212.1"/>
    </source>
</evidence>
<dbReference type="RefSeq" id="WP_148309206.1">
    <property type="nucleotide sequence ID" value="NZ_CP009122.1"/>
</dbReference>
<reference evidence="1 2" key="1">
    <citation type="journal article" date="2015" name="Int. J. Syst. Evol. Microbiol.">
        <title>Description of Sphingopyxis fribergensis sp. nov. - a soil bacterium with the ability to degrade styrene and phenylacetic acid.</title>
        <authorList>
            <person name="Oelschlagel M."/>
            <person name="Ruckert C."/>
            <person name="Kalinowski J."/>
            <person name="Schmidt G."/>
            <person name="Schlomann M."/>
            <person name="Tischler D."/>
        </authorList>
    </citation>
    <scope>NUCLEOTIDE SEQUENCE [LARGE SCALE GENOMIC DNA]</scope>
    <source>
        <strain evidence="1 2">Kp5.2</strain>
    </source>
</reference>
<evidence type="ECO:0000313" key="2">
    <source>
        <dbReference type="Proteomes" id="UP000030907"/>
    </source>
</evidence>
<dbReference type="KEGG" id="sphk:SKP52_21795"/>
<dbReference type="Proteomes" id="UP000030907">
    <property type="component" value="Chromosome"/>
</dbReference>
<dbReference type="InterPro" id="IPR036388">
    <property type="entry name" value="WH-like_DNA-bd_sf"/>
</dbReference>
<dbReference type="HOGENOM" id="CLU_2371321_0_0_5"/>
<dbReference type="AlphaFoldDB" id="A0A0A7PT47"/>
<dbReference type="EMBL" id="CP009122">
    <property type="protein sequence ID" value="AJA11212.1"/>
    <property type="molecule type" value="Genomic_DNA"/>
</dbReference>
<protein>
    <recommendedName>
        <fullName evidence="3">RNA polymerase sigma factor 70 region 4 type 2 domain-containing protein</fullName>
    </recommendedName>
</protein>
<keyword evidence="2" id="KW-1185">Reference proteome</keyword>
<gene>
    <name evidence="1" type="ORF">SKP52_21795</name>
</gene>
<sequence>MTVADTIQVPERLLDQPELSQQVWVLFHHHGRPYEEIAPYLGIGRAEVERRRKQACYAILDEEYPSLASRIRFALMVKRLSLEWRWEMIRFAIYG</sequence>